<accession>A0ABY5TQZ6</accession>
<reference evidence="2" key="1">
    <citation type="submission" date="2022-08" db="EMBL/GenBank/DDBJ databases">
        <title>Catabolic pathway analysis in culturable SAR92 clade bacteria reveals their overlooked roles in DMSP degradation in coastal seas.</title>
        <authorList>
            <person name="He X."/>
            <person name="Zhang X."/>
            <person name="Zhang Y."/>
        </authorList>
    </citation>
    <scope>NUCLEOTIDE SEQUENCE</scope>
    <source>
        <strain evidence="2">H455</strain>
    </source>
</reference>
<gene>
    <name evidence="2" type="ORF">NYF23_06460</name>
</gene>
<name>A0ABY5TQZ6_9GAMM</name>
<dbReference type="PANTHER" id="PTHR33336">
    <property type="entry name" value="QUINOL MONOOXYGENASE YGIN-RELATED"/>
    <property type="match status" value="1"/>
</dbReference>
<dbReference type="PANTHER" id="PTHR33336:SF15">
    <property type="entry name" value="ABM DOMAIN-CONTAINING PROTEIN"/>
    <property type="match status" value="1"/>
</dbReference>
<keyword evidence="2" id="KW-0503">Monooxygenase</keyword>
<dbReference type="PROSITE" id="PS51725">
    <property type="entry name" value="ABM"/>
    <property type="match status" value="1"/>
</dbReference>
<dbReference type="InterPro" id="IPR050744">
    <property type="entry name" value="AI-2_Isomerase_LsrG"/>
</dbReference>
<dbReference type="SUPFAM" id="SSF54909">
    <property type="entry name" value="Dimeric alpha+beta barrel"/>
    <property type="match status" value="1"/>
</dbReference>
<dbReference type="GO" id="GO:0004497">
    <property type="term" value="F:monooxygenase activity"/>
    <property type="evidence" value="ECO:0007669"/>
    <property type="project" value="UniProtKB-KW"/>
</dbReference>
<keyword evidence="2" id="KW-0560">Oxidoreductase</keyword>
<dbReference type="InterPro" id="IPR007138">
    <property type="entry name" value="ABM_dom"/>
</dbReference>
<feature type="domain" description="ABM" evidence="1">
    <location>
        <begin position="3"/>
        <end position="93"/>
    </location>
</feature>
<sequence length="96" mass="10373">MAIGVIATITIRKGKNAEFEQLFTGLTEQVLANEPGAIFYALHRTKSDSQVYKVLEQYASQDALKAHGQTAYFLAASKKMGALVTAAPDIEVLEAV</sequence>
<evidence type="ECO:0000313" key="3">
    <source>
        <dbReference type="Proteomes" id="UP001059934"/>
    </source>
</evidence>
<proteinExistence type="predicted"/>
<keyword evidence="3" id="KW-1185">Reference proteome</keyword>
<evidence type="ECO:0000313" key="2">
    <source>
        <dbReference type="EMBL" id="UVW36243.1"/>
    </source>
</evidence>
<organism evidence="2 3">
    <name type="scientific">SAR92 clade bacterium H455</name>
    <dbReference type="NCBI Taxonomy" id="2974818"/>
    <lineage>
        <taxon>Bacteria</taxon>
        <taxon>Pseudomonadati</taxon>
        <taxon>Pseudomonadota</taxon>
        <taxon>Gammaproteobacteria</taxon>
        <taxon>Cellvibrionales</taxon>
        <taxon>Porticoccaceae</taxon>
        <taxon>SAR92 clade</taxon>
    </lineage>
</organism>
<evidence type="ECO:0000259" key="1">
    <source>
        <dbReference type="PROSITE" id="PS51725"/>
    </source>
</evidence>
<dbReference type="Gene3D" id="3.30.70.100">
    <property type="match status" value="1"/>
</dbReference>
<dbReference type="Pfam" id="PF03992">
    <property type="entry name" value="ABM"/>
    <property type="match status" value="1"/>
</dbReference>
<dbReference type="EMBL" id="CP103416">
    <property type="protein sequence ID" value="UVW36243.1"/>
    <property type="molecule type" value="Genomic_DNA"/>
</dbReference>
<dbReference type="InterPro" id="IPR011008">
    <property type="entry name" value="Dimeric_a/b-barrel"/>
</dbReference>
<dbReference type="Proteomes" id="UP001059934">
    <property type="component" value="Chromosome"/>
</dbReference>
<protein>
    <submittedName>
        <fullName evidence="2">Antibiotic biosynthesis monooxygenase</fullName>
    </submittedName>
</protein>